<dbReference type="PANTHER" id="PTHR43133:SF46">
    <property type="entry name" value="RNA POLYMERASE SIGMA-70 FACTOR ECF SUBFAMILY"/>
    <property type="match status" value="1"/>
</dbReference>
<evidence type="ECO:0000256" key="3">
    <source>
        <dbReference type="ARBA" id="ARBA00023082"/>
    </source>
</evidence>
<dbReference type="Proteomes" id="UP000006241">
    <property type="component" value="Unassembled WGS sequence"/>
</dbReference>
<dbReference type="Pfam" id="PF04542">
    <property type="entry name" value="Sigma70_r2"/>
    <property type="match status" value="1"/>
</dbReference>
<dbReference type="SUPFAM" id="SSF88946">
    <property type="entry name" value="Sigma2 domain of RNA polymerase sigma factors"/>
    <property type="match status" value="1"/>
</dbReference>
<dbReference type="Gene3D" id="1.10.10.10">
    <property type="entry name" value="Winged helix-like DNA-binding domain superfamily/Winged helix DNA-binding domain"/>
    <property type="match status" value="1"/>
</dbReference>
<dbReference type="InterPro" id="IPR039425">
    <property type="entry name" value="RNA_pol_sigma-70-like"/>
</dbReference>
<evidence type="ECO:0000259" key="5">
    <source>
        <dbReference type="Pfam" id="PF04542"/>
    </source>
</evidence>
<protein>
    <submittedName>
        <fullName evidence="7">Sigma-70 region 2</fullName>
    </submittedName>
</protein>
<feature type="domain" description="RNA polymerase sigma factor 70 region 4 type 2" evidence="6">
    <location>
        <begin position="124"/>
        <end position="172"/>
    </location>
</feature>
<dbReference type="AlphaFoldDB" id="C2FV81"/>
<dbReference type="InterPro" id="IPR014284">
    <property type="entry name" value="RNA_pol_sigma-70_dom"/>
</dbReference>
<dbReference type="HOGENOM" id="CLU_047691_4_1_10"/>
<dbReference type="InterPro" id="IPR013324">
    <property type="entry name" value="RNA_pol_sigma_r3/r4-like"/>
</dbReference>
<dbReference type="InterPro" id="IPR036388">
    <property type="entry name" value="WH-like_DNA-bd_sf"/>
</dbReference>
<dbReference type="InterPro" id="IPR013325">
    <property type="entry name" value="RNA_pol_sigma_r2"/>
</dbReference>
<evidence type="ECO:0000256" key="2">
    <source>
        <dbReference type="ARBA" id="ARBA00023015"/>
    </source>
</evidence>
<evidence type="ECO:0000313" key="8">
    <source>
        <dbReference type="Proteomes" id="UP000006241"/>
    </source>
</evidence>
<reference evidence="7 8" key="1">
    <citation type="submission" date="2009-01" db="EMBL/GenBank/DDBJ databases">
        <authorList>
            <person name="Qin X."/>
            <person name="Bachman B."/>
            <person name="Battles P."/>
            <person name="Bell A."/>
            <person name="Bess C."/>
            <person name="Bickham C."/>
            <person name="Chaboub L."/>
            <person name="Chen D."/>
            <person name="Coyle M."/>
            <person name="Deiros D.R."/>
            <person name="Dinh H."/>
            <person name="Forbes L."/>
            <person name="Fowler G."/>
            <person name="Francisco L."/>
            <person name="Fu Q."/>
            <person name="Gubbala S."/>
            <person name="Hale W."/>
            <person name="Han Y."/>
            <person name="Hemphill L."/>
            <person name="Highlander S.K."/>
            <person name="Hirani K."/>
            <person name="Hogues M."/>
            <person name="Jackson L."/>
            <person name="Jakkamsetti A."/>
            <person name="Javaid M."/>
            <person name="Jiang H."/>
            <person name="Korchina V."/>
            <person name="Kovar C."/>
            <person name="Lara F."/>
            <person name="Lee S."/>
            <person name="Mata R."/>
            <person name="Mathew T."/>
            <person name="Moen C."/>
            <person name="Morales K."/>
            <person name="Munidasa M."/>
            <person name="Nazareth L."/>
            <person name="Ngo R."/>
            <person name="Nguyen L."/>
            <person name="Okwuonu G."/>
            <person name="Ongeri F."/>
            <person name="Patil S."/>
            <person name="Petrosino J."/>
            <person name="Pham C."/>
            <person name="Pham P."/>
            <person name="Pu L.-L."/>
            <person name="Puazo M."/>
            <person name="Raj R."/>
            <person name="Reid J."/>
            <person name="Rouhana J."/>
            <person name="Saada N."/>
            <person name="Shang Y."/>
            <person name="Simmons D."/>
            <person name="Thornton R."/>
            <person name="Warren J."/>
            <person name="Weissenberger G."/>
            <person name="Zhang J."/>
            <person name="Zhang L."/>
            <person name="Zhou C."/>
            <person name="Zhu D."/>
            <person name="Muzny D."/>
            <person name="Worley K."/>
            <person name="Gibbs R."/>
        </authorList>
    </citation>
    <scope>NUCLEOTIDE SEQUENCE [LARGE SCALE GENOMIC DNA]</scope>
    <source>
        <strain evidence="7 8">ATCC 33300</strain>
    </source>
</reference>
<evidence type="ECO:0000256" key="4">
    <source>
        <dbReference type="ARBA" id="ARBA00023163"/>
    </source>
</evidence>
<dbReference type="GO" id="GO:0006352">
    <property type="term" value="P:DNA-templated transcription initiation"/>
    <property type="evidence" value="ECO:0007669"/>
    <property type="project" value="InterPro"/>
</dbReference>
<comment type="similarity">
    <text evidence="1">Belongs to the sigma-70 factor family. ECF subfamily.</text>
</comment>
<organism evidence="7 8">
    <name type="scientific">Sphingobacterium spiritivorum ATCC 33300</name>
    <dbReference type="NCBI Taxonomy" id="525372"/>
    <lineage>
        <taxon>Bacteria</taxon>
        <taxon>Pseudomonadati</taxon>
        <taxon>Bacteroidota</taxon>
        <taxon>Sphingobacteriia</taxon>
        <taxon>Sphingobacteriales</taxon>
        <taxon>Sphingobacteriaceae</taxon>
        <taxon>Sphingobacterium</taxon>
    </lineage>
</organism>
<dbReference type="Pfam" id="PF08281">
    <property type="entry name" value="Sigma70_r4_2"/>
    <property type="match status" value="1"/>
</dbReference>
<dbReference type="GO" id="GO:0003677">
    <property type="term" value="F:DNA binding"/>
    <property type="evidence" value="ECO:0007669"/>
    <property type="project" value="InterPro"/>
</dbReference>
<keyword evidence="2" id="KW-0805">Transcription regulation</keyword>
<gene>
    <name evidence="7" type="ORF">HMPREF0765_1237</name>
</gene>
<accession>C2FV81</accession>
<evidence type="ECO:0000313" key="7">
    <source>
        <dbReference type="EMBL" id="EEI93204.1"/>
    </source>
</evidence>
<feature type="domain" description="RNA polymerase sigma-70 region 2" evidence="5">
    <location>
        <begin position="27"/>
        <end position="92"/>
    </location>
</feature>
<dbReference type="GO" id="GO:0016987">
    <property type="term" value="F:sigma factor activity"/>
    <property type="evidence" value="ECO:0007669"/>
    <property type="project" value="UniProtKB-KW"/>
</dbReference>
<dbReference type="InterPro" id="IPR007627">
    <property type="entry name" value="RNA_pol_sigma70_r2"/>
</dbReference>
<name>C2FV81_SPHSI</name>
<proteinExistence type="inferred from homology"/>
<dbReference type="SUPFAM" id="SSF88659">
    <property type="entry name" value="Sigma3 and sigma4 domains of RNA polymerase sigma factors"/>
    <property type="match status" value="1"/>
</dbReference>
<evidence type="ECO:0000259" key="6">
    <source>
        <dbReference type="Pfam" id="PF08281"/>
    </source>
</evidence>
<dbReference type="RefSeq" id="WP_003006877.1">
    <property type="nucleotide sequence ID" value="NZ_GG668631.1"/>
</dbReference>
<sequence>MKAYESIPDSELLLYLAEKDHTAFTELYTRHWKVVYAICLNRIKEPAIAEDLVQDIFLSLWTHAQPQNIRNLEAYLFQATKFSIIKHINKSQKHLYTNEYGLFDQLEDYNLDEVLHYKWVKELIFQEVEKLPLKTQLIFRYSRQDHLNSKEIADKLDISPRTVENQISKVLKILRKVVKTIIFFAFFSI</sequence>
<dbReference type="InterPro" id="IPR013249">
    <property type="entry name" value="RNA_pol_sigma70_r4_t2"/>
</dbReference>
<dbReference type="NCBIfam" id="TIGR02937">
    <property type="entry name" value="sigma70-ECF"/>
    <property type="match status" value="1"/>
</dbReference>
<comment type="caution">
    <text evidence="7">The sequence shown here is derived from an EMBL/GenBank/DDBJ whole genome shotgun (WGS) entry which is preliminary data.</text>
</comment>
<dbReference type="Gene3D" id="1.10.1740.10">
    <property type="match status" value="1"/>
</dbReference>
<dbReference type="PANTHER" id="PTHR43133">
    <property type="entry name" value="RNA POLYMERASE ECF-TYPE SIGMA FACTO"/>
    <property type="match status" value="1"/>
</dbReference>
<evidence type="ECO:0000256" key="1">
    <source>
        <dbReference type="ARBA" id="ARBA00010641"/>
    </source>
</evidence>
<keyword evidence="4" id="KW-0804">Transcription</keyword>
<dbReference type="EMBL" id="ACHB01000030">
    <property type="protein sequence ID" value="EEI93204.1"/>
    <property type="molecule type" value="Genomic_DNA"/>
</dbReference>
<keyword evidence="3" id="KW-0731">Sigma factor</keyword>